<name>A0ABS9CPA2_9FIRM</name>
<organism evidence="1 2">
    <name type="scientific">Anaeromassilibacillus senegalensis</name>
    <dbReference type="NCBI Taxonomy" id="1673717"/>
    <lineage>
        <taxon>Bacteria</taxon>
        <taxon>Bacillati</taxon>
        <taxon>Bacillota</taxon>
        <taxon>Clostridia</taxon>
        <taxon>Eubacteriales</taxon>
        <taxon>Acutalibacteraceae</taxon>
        <taxon>Anaeromassilibacillus</taxon>
    </lineage>
</organism>
<dbReference type="Proteomes" id="UP001299220">
    <property type="component" value="Unassembled WGS sequence"/>
</dbReference>
<evidence type="ECO:0000313" key="1">
    <source>
        <dbReference type="EMBL" id="MCF2652007.1"/>
    </source>
</evidence>
<proteinExistence type="predicted"/>
<dbReference type="EMBL" id="JAFBIT010000001">
    <property type="protein sequence ID" value="MCF2652007.1"/>
    <property type="molecule type" value="Genomic_DNA"/>
</dbReference>
<gene>
    <name evidence="1" type="ORF">JQM67_05275</name>
</gene>
<dbReference type="RefSeq" id="WP_235323030.1">
    <property type="nucleotide sequence ID" value="NZ_JAFBIT010000001.1"/>
</dbReference>
<keyword evidence="2" id="KW-1185">Reference proteome</keyword>
<reference evidence="1 2" key="1">
    <citation type="submission" date="2020-12" db="EMBL/GenBank/DDBJ databases">
        <title>Whole genome sequences of gut porcine anaerobes.</title>
        <authorList>
            <person name="Kubasova T."/>
            <person name="Jahodarova E."/>
            <person name="Rychlik I."/>
        </authorList>
    </citation>
    <scope>NUCLEOTIDE SEQUENCE [LARGE SCALE GENOMIC DNA]</scope>
    <source>
        <strain evidence="1 2">An867</strain>
    </source>
</reference>
<accession>A0ABS9CPA2</accession>
<sequence>MKITLSFNKISKFVESIGKACFTKKRGAEIGITNHSAFAMLRVAFYSVGADLSTPFFAIFSNLQDAQYNPARLERFGRVSDDHSRKMKMDWELDS</sequence>
<comment type="caution">
    <text evidence="1">The sequence shown here is derived from an EMBL/GenBank/DDBJ whole genome shotgun (WGS) entry which is preliminary data.</text>
</comment>
<evidence type="ECO:0000313" key="2">
    <source>
        <dbReference type="Proteomes" id="UP001299220"/>
    </source>
</evidence>
<protein>
    <submittedName>
        <fullName evidence="1">Uncharacterized protein</fullName>
    </submittedName>
</protein>